<reference evidence="1" key="1">
    <citation type="journal article" date="2015" name="Nature">
        <title>Complex archaea that bridge the gap between prokaryotes and eukaryotes.</title>
        <authorList>
            <person name="Spang A."/>
            <person name="Saw J.H."/>
            <person name="Jorgensen S.L."/>
            <person name="Zaremba-Niedzwiedzka K."/>
            <person name="Martijn J."/>
            <person name="Lind A.E."/>
            <person name="van Eijk R."/>
            <person name="Schleper C."/>
            <person name="Guy L."/>
            <person name="Ettema T.J."/>
        </authorList>
    </citation>
    <scope>NUCLEOTIDE SEQUENCE</scope>
</reference>
<proteinExistence type="predicted"/>
<organism evidence="1">
    <name type="scientific">marine sediment metagenome</name>
    <dbReference type="NCBI Taxonomy" id="412755"/>
    <lineage>
        <taxon>unclassified sequences</taxon>
        <taxon>metagenomes</taxon>
        <taxon>ecological metagenomes</taxon>
    </lineage>
</organism>
<dbReference type="AlphaFoldDB" id="A0A0F9VUK6"/>
<gene>
    <name evidence="1" type="ORF">LCGC14_0441500</name>
</gene>
<comment type="caution">
    <text evidence="1">The sequence shown here is derived from an EMBL/GenBank/DDBJ whole genome shotgun (WGS) entry which is preliminary data.</text>
</comment>
<dbReference type="EMBL" id="LAZR01000427">
    <property type="protein sequence ID" value="KKN69423.1"/>
    <property type="molecule type" value="Genomic_DNA"/>
</dbReference>
<name>A0A0F9VUK6_9ZZZZ</name>
<evidence type="ECO:0000313" key="1">
    <source>
        <dbReference type="EMBL" id="KKN69423.1"/>
    </source>
</evidence>
<sequence>MTPGEKLRASLVNLRAPDVMERQTQGGNDG</sequence>
<accession>A0A0F9VUK6</accession>
<protein>
    <submittedName>
        <fullName evidence="1">Uncharacterized protein</fullName>
    </submittedName>
</protein>